<dbReference type="Pfam" id="PF00015">
    <property type="entry name" value="MCPsignal"/>
    <property type="match status" value="1"/>
</dbReference>
<evidence type="ECO:0000256" key="2">
    <source>
        <dbReference type="ARBA" id="ARBA00022475"/>
    </source>
</evidence>
<evidence type="ECO:0000256" key="4">
    <source>
        <dbReference type="ARBA" id="ARBA00022692"/>
    </source>
</evidence>
<protein>
    <submittedName>
        <fullName evidence="14">Methyl-accepting chemotaxis sensory transducer with Cache sensor</fullName>
    </submittedName>
</protein>
<evidence type="ECO:0000256" key="9">
    <source>
        <dbReference type="PROSITE-ProRule" id="PRU00284"/>
    </source>
</evidence>
<dbReference type="InterPro" id="IPR004089">
    <property type="entry name" value="MCPsignal_dom"/>
</dbReference>
<feature type="coiled-coil region" evidence="10">
    <location>
        <begin position="451"/>
        <end position="492"/>
    </location>
</feature>
<dbReference type="AlphaFoldDB" id="A0A099KZ12"/>
<dbReference type="CDD" id="cd06225">
    <property type="entry name" value="HAMP"/>
    <property type="match status" value="1"/>
</dbReference>
<keyword evidence="10" id="KW-0175">Coiled coil</keyword>
<dbReference type="Gene3D" id="3.30.450.20">
    <property type="entry name" value="PAS domain"/>
    <property type="match status" value="2"/>
</dbReference>
<evidence type="ECO:0000256" key="3">
    <source>
        <dbReference type="ARBA" id="ARBA00022500"/>
    </source>
</evidence>
<organism evidence="14 15">
    <name type="scientific">Colwellia psychrerythraea</name>
    <name type="common">Vibrio psychroerythus</name>
    <dbReference type="NCBI Taxonomy" id="28229"/>
    <lineage>
        <taxon>Bacteria</taxon>
        <taxon>Pseudomonadati</taxon>
        <taxon>Pseudomonadota</taxon>
        <taxon>Gammaproteobacteria</taxon>
        <taxon>Alteromonadales</taxon>
        <taxon>Colwelliaceae</taxon>
        <taxon>Colwellia</taxon>
    </lineage>
</organism>
<feature type="domain" description="HAMP" evidence="13">
    <location>
        <begin position="335"/>
        <end position="389"/>
    </location>
</feature>
<comment type="subcellular location">
    <subcellularLocation>
        <location evidence="1">Cell membrane</location>
        <topology evidence="1">Multi-pass membrane protein</topology>
    </subcellularLocation>
</comment>
<dbReference type="InterPro" id="IPR003660">
    <property type="entry name" value="HAMP_dom"/>
</dbReference>
<dbReference type="GO" id="GO:0006935">
    <property type="term" value="P:chemotaxis"/>
    <property type="evidence" value="ECO:0007669"/>
    <property type="project" value="UniProtKB-KW"/>
</dbReference>
<evidence type="ECO:0000313" key="15">
    <source>
        <dbReference type="Proteomes" id="UP000029868"/>
    </source>
</evidence>
<gene>
    <name evidence="14" type="ORF">GAB14E_2291</name>
</gene>
<dbReference type="EMBL" id="JQEC01000016">
    <property type="protein sequence ID" value="KGJ95057.1"/>
    <property type="molecule type" value="Genomic_DNA"/>
</dbReference>
<dbReference type="GO" id="GO:0005886">
    <property type="term" value="C:plasma membrane"/>
    <property type="evidence" value="ECO:0007669"/>
    <property type="project" value="UniProtKB-SubCell"/>
</dbReference>
<reference evidence="14 15" key="1">
    <citation type="submission" date="2014-08" db="EMBL/GenBank/DDBJ databases">
        <title>Genomic and Phenotypic Diversity of Colwellia psychrerythraea strains from Disparate Marine Basins.</title>
        <authorList>
            <person name="Techtmann S.M."/>
            <person name="Stelling S.C."/>
            <person name="Utturkar S.M."/>
            <person name="Alshibli N."/>
            <person name="Harris A."/>
            <person name="Brown S.D."/>
            <person name="Hazen T.C."/>
        </authorList>
    </citation>
    <scope>NUCLEOTIDE SEQUENCE [LARGE SCALE GENOMIC DNA]</scope>
    <source>
        <strain evidence="14 15">GAB14E</strain>
    </source>
</reference>
<evidence type="ECO:0000256" key="8">
    <source>
        <dbReference type="ARBA" id="ARBA00029447"/>
    </source>
</evidence>
<evidence type="ECO:0000256" key="10">
    <source>
        <dbReference type="SAM" id="Coils"/>
    </source>
</evidence>
<name>A0A099KZ12_COLPS</name>
<dbReference type="PANTHER" id="PTHR32089">
    <property type="entry name" value="METHYL-ACCEPTING CHEMOTAXIS PROTEIN MCPB"/>
    <property type="match status" value="1"/>
</dbReference>
<dbReference type="OrthoDB" id="5800769at2"/>
<evidence type="ECO:0000256" key="7">
    <source>
        <dbReference type="ARBA" id="ARBA00023224"/>
    </source>
</evidence>
<keyword evidence="5 11" id="KW-1133">Transmembrane helix</keyword>
<dbReference type="PATRIC" id="fig|28229.3.peg.1914"/>
<dbReference type="GO" id="GO:0007165">
    <property type="term" value="P:signal transduction"/>
    <property type="evidence" value="ECO:0007669"/>
    <property type="project" value="UniProtKB-KW"/>
</dbReference>
<dbReference type="SMART" id="SM00283">
    <property type="entry name" value="MA"/>
    <property type="match status" value="1"/>
</dbReference>
<dbReference type="RefSeq" id="WP_052093618.1">
    <property type="nucleotide sequence ID" value="NZ_JQEC01000016.1"/>
</dbReference>
<feature type="transmembrane region" description="Helical" evidence="11">
    <location>
        <begin position="12"/>
        <end position="33"/>
    </location>
</feature>
<evidence type="ECO:0000256" key="11">
    <source>
        <dbReference type="SAM" id="Phobius"/>
    </source>
</evidence>
<keyword evidence="6 11" id="KW-0472">Membrane</keyword>
<dbReference type="Proteomes" id="UP000029868">
    <property type="component" value="Unassembled WGS sequence"/>
</dbReference>
<dbReference type="Pfam" id="PF02743">
    <property type="entry name" value="dCache_1"/>
    <property type="match status" value="1"/>
</dbReference>
<comment type="caution">
    <text evidence="14">The sequence shown here is derived from an EMBL/GenBank/DDBJ whole genome shotgun (WGS) entry which is preliminary data.</text>
</comment>
<dbReference type="SUPFAM" id="SSF58104">
    <property type="entry name" value="Methyl-accepting chemotaxis protein (MCP) signaling domain"/>
    <property type="match status" value="1"/>
</dbReference>
<evidence type="ECO:0000256" key="1">
    <source>
        <dbReference type="ARBA" id="ARBA00004651"/>
    </source>
</evidence>
<keyword evidence="2" id="KW-1003">Cell membrane</keyword>
<sequence length="666" mass="73167">MSWIQNSITKQLVIMIGGALLIVMTIASIFKVIETKEKTYTSFYEQLGQLTQQNADKVTSFFESKAKIVQTYALSPTLTAFLNEHSKRGQDESRNPNYINLVKFNNDIIKSDDSIRSIFIGSAKTYEYIDETGIDTSDYTIKGKVWWNAVLATNKLFVGNPTMLSLENPTMVSSIMKPIYDSKNQLLAAVGIDIEVDTIAKDLLAKVKFKGLGEAFLITDSGNIVYFPNFTSDTPSSANIAIIDQKFSATDGFSQLHNTMSLKSNGITNVNWQGEEQQVFWQQITSEKPYLKWHVAFMLPTKVADSVVQGAVIKEIVTAIVLIIIICSIVTLLSIRFRNQINELVCAMQDVADGDGDLSRRIQVTRSDELATLGHTFNRFADQIHKLVTLSKAITDSVTQKSGTAFQTWHETRSFMNQQKGEVEISSAATTEMAQTSTEMANSANQVATYAEDANKQMLEAKKAVINSQNNMIKLGHQIQETSNVVEELRQNSDEISGVLDVIRSVAEQTNLLALNAAIEAARAGEQGRGFAVVADEVRTLASKTQESTTNIQEIIQKLQSSSVAAEQAIAVSCTSVEENNKASNSLVEKLNHATDAVGQIQHQVLEISEAVNQQATVAEDIAENVSKVRDLSDDAINCGNELEVGFESMSASAAELAESLNKFKV</sequence>
<dbReference type="SMART" id="SM00304">
    <property type="entry name" value="HAMP"/>
    <property type="match status" value="1"/>
</dbReference>
<evidence type="ECO:0000259" key="13">
    <source>
        <dbReference type="PROSITE" id="PS50885"/>
    </source>
</evidence>
<dbReference type="PANTHER" id="PTHR32089:SF119">
    <property type="entry name" value="METHYL-ACCEPTING CHEMOTAXIS PROTEIN CTPL"/>
    <property type="match status" value="1"/>
</dbReference>
<proteinExistence type="inferred from homology"/>
<comment type="similarity">
    <text evidence="8">Belongs to the methyl-accepting chemotaxis (MCP) protein family.</text>
</comment>
<dbReference type="CDD" id="cd11386">
    <property type="entry name" value="MCP_signal"/>
    <property type="match status" value="1"/>
</dbReference>
<dbReference type="PROSITE" id="PS50885">
    <property type="entry name" value="HAMP"/>
    <property type="match status" value="1"/>
</dbReference>
<keyword evidence="3" id="KW-0145">Chemotaxis</keyword>
<keyword evidence="7 9" id="KW-0807">Transducer</keyword>
<feature type="domain" description="Methyl-accepting transducer" evidence="12">
    <location>
        <begin position="394"/>
        <end position="630"/>
    </location>
</feature>
<dbReference type="Pfam" id="PF00672">
    <property type="entry name" value="HAMP"/>
    <property type="match status" value="1"/>
</dbReference>
<keyword evidence="4 11" id="KW-0812">Transmembrane</keyword>
<feature type="transmembrane region" description="Helical" evidence="11">
    <location>
        <begin position="316"/>
        <end position="335"/>
    </location>
</feature>
<evidence type="ECO:0000256" key="5">
    <source>
        <dbReference type="ARBA" id="ARBA00022989"/>
    </source>
</evidence>
<accession>A0A099KZ12</accession>
<dbReference type="PROSITE" id="PS50111">
    <property type="entry name" value="CHEMOTAXIS_TRANSDUC_2"/>
    <property type="match status" value="1"/>
</dbReference>
<evidence type="ECO:0000313" key="14">
    <source>
        <dbReference type="EMBL" id="KGJ95057.1"/>
    </source>
</evidence>
<dbReference type="Gene3D" id="1.10.287.950">
    <property type="entry name" value="Methyl-accepting chemotaxis protein"/>
    <property type="match status" value="1"/>
</dbReference>
<dbReference type="InterPro" id="IPR033479">
    <property type="entry name" value="dCache_1"/>
</dbReference>
<evidence type="ECO:0000259" key="12">
    <source>
        <dbReference type="PROSITE" id="PS50111"/>
    </source>
</evidence>
<evidence type="ECO:0000256" key="6">
    <source>
        <dbReference type="ARBA" id="ARBA00023136"/>
    </source>
</evidence>
<dbReference type="FunFam" id="1.10.287.950:FF:000001">
    <property type="entry name" value="Methyl-accepting chemotaxis sensory transducer"/>
    <property type="match status" value="1"/>
</dbReference>